<feature type="transmembrane region" description="Helical" evidence="23">
    <location>
        <begin position="24"/>
        <end position="42"/>
    </location>
</feature>
<dbReference type="OrthoDB" id="414175at2759"/>
<evidence type="ECO:0000256" key="1">
    <source>
        <dbReference type="ARBA" id="ARBA00001936"/>
    </source>
</evidence>
<evidence type="ECO:0000256" key="4">
    <source>
        <dbReference type="ARBA" id="ARBA00006462"/>
    </source>
</evidence>
<evidence type="ECO:0000256" key="2">
    <source>
        <dbReference type="ARBA" id="ARBA00004606"/>
    </source>
</evidence>
<comment type="pathway">
    <text evidence="3">Protein modification; protein glycosylation.</text>
</comment>
<dbReference type="EMBL" id="CAJHJT010000001">
    <property type="protein sequence ID" value="CAD6995921.1"/>
    <property type="molecule type" value="Genomic_DNA"/>
</dbReference>
<evidence type="ECO:0000256" key="12">
    <source>
        <dbReference type="ARBA" id="ARBA00022968"/>
    </source>
</evidence>
<evidence type="ECO:0000256" key="10">
    <source>
        <dbReference type="ARBA" id="ARBA00022723"/>
    </source>
</evidence>
<dbReference type="PANTHER" id="PTHR23033">
    <property type="entry name" value="BETA1,3-GALACTOSYLTRANSFERASE"/>
    <property type="match status" value="1"/>
</dbReference>
<evidence type="ECO:0000313" key="25">
    <source>
        <dbReference type="EMBL" id="CAD6995921.1"/>
    </source>
</evidence>
<feature type="domain" description="Fringe-like glycosyltransferase" evidence="24">
    <location>
        <begin position="88"/>
        <end position="265"/>
    </location>
</feature>
<keyword evidence="9 23" id="KW-0812">Transmembrane</keyword>
<keyword evidence="26" id="KW-1185">Reference proteome</keyword>
<comment type="function">
    <text evidence="22">Glycosyltransferase that generates the core 1 O-glycan Gal-beta1-3GalNAc-alpha1-Ser/Thr (T antigen), which is a precursor for many extended O-glycans in glycoproteins.</text>
</comment>
<evidence type="ECO:0000256" key="14">
    <source>
        <dbReference type="ARBA" id="ARBA00023136"/>
    </source>
</evidence>
<sequence length="371" mass="43773">MPLAQSFVSVQKHFISGSFTGRRIIYALAALAIIFIYFKYVYVNDVANSTETTPKVFKQSERRVESISNRNHESLAAQLRREVRVLCWIMTTPANHKTKAIHVRRTWGKRCNRLIFVTSEEDIDLGETFVLHNFTDTYNALWTKTRRAFKYVYEKYANEMDWFLKADDDTFVFVENLRHLLYTYSPEMPIYFGHDFKFIFSDNKHYMSGGAGYVLSREALHRLNRAALANSDICPPEDTSLPEDWGMGKCLHAVDVLAGDSRDAHNELRFAPFNPYGLLIADYVEEDIWYPTMTFYHPRLCQNCLSKHAISFHYMKADYMYLSDFFLYQFELYNSRDEPEVLQQKLRWEEIKFLKSFNVWNITSNQIYKDS</sequence>
<name>A0A811UAR0_CERCA</name>
<comment type="subunit">
    <text evidence="5">Homodimer; disulfide-linked.</text>
</comment>
<keyword evidence="11" id="KW-0547">Nucleotide-binding</keyword>
<comment type="subcellular location">
    <subcellularLocation>
        <location evidence="2">Membrane</location>
        <topology evidence="2">Single-pass type II membrane protein</topology>
    </subcellularLocation>
</comment>
<protein>
    <recommendedName>
        <fullName evidence="18">Glycoprotein-N-acetylgalactosamine 3-beta-galactosyltransferase 1</fullName>
        <ecNumber evidence="6">2.4.1.122</ecNumber>
    </recommendedName>
    <alternativeName>
        <fullName evidence="20">Core 1 O-glycan T-synthase</fullName>
    </alternativeName>
    <alternativeName>
        <fullName evidence="21">Core 1 UDP-galactose:N-acetylgalactosamine-alpha-R beta 1,3-galactosyltransferase 1</fullName>
    </alternativeName>
    <alternativeName>
        <fullName evidence="19">Core 1 beta1,3-galactosyltransferase 1</fullName>
    </alternativeName>
</protein>
<evidence type="ECO:0000259" key="24">
    <source>
        <dbReference type="Pfam" id="PF02434"/>
    </source>
</evidence>
<dbReference type="InterPro" id="IPR026050">
    <property type="entry name" value="C1GALT1/C1GALT1_chp1"/>
</dbReference>
<dbReference type="GO" id="GO:0000166">
    <property type="term" value="F:nucleotide binding"/>
    <property type="evidence" value="ECO:0007669"/>
    <property type="project" value="UniProtKB-KW"/>
</dbReference>
<keyword evidence="14 23" id="KW-0472">Membrane</keyword>
<evidence type="ECO:0000313" key="26">
    <source>
        <dbReference type="Proteomes" id="UP000606786"/>
    </source>
</evidence>
<evidence type="ECO:0000256" key="7">
    <source>
        <dbReference type="ARBA" id="ARBA00022676"/>
    </source>
</evidence>
<evidence type="ECO:0000256" key="9">
    <source>
        <dbReference type="ARBA" id="ARBA00022692"/>
    </source>
</evidence>
<dbReference type="GO" id="GO:0016020">
    <property type="term" value="C:membrane"/>
    <property type="evidence" value="ECO:0007669"/>
    <property type="project" value="UniProtKB-SubCell"/>
</dbReference>
<evidence type="ECO:0000256" key="11">
    <source>
        <dbReference type="ARBA" id="ARBA00022741"/>
    </source>
</evidence>
<dbReference type="FunFam" id="3.90.550.50:FF:000017">
    <property type="entry name" value="Glycoprotein-N-acetylgalactosamine 3-beta-galactosyltransferase 1"/>
    <property type="match status" value="1"/>
</dbReference>
<evidence type="ECO:0000256" key="19">
    <source>
        <dbReference type="ARBA" id="ARBA00041226"/>
    </source>
</evidence>
<organism evidence="25 26">
    <name type="scientific">Ceratitis capitata</name>
    <name type="common">Mediterranean fruit fly</name>
    <name type="synonym">Tephritis capitata</name>
    <dbReference type="NCBI Taxonomy" id="7213"/>
    <lineage>
        <taxon>Eukaryota</taxon>
        <taxon>Metazoa</taxon>
        <taxon>Ecdysozoa</taxon>
        <taxon>Arthropoda</taxon>
        <taxon>Hexapoda</taxon>
        <taxon>Insecta</taxon>
        <taxon>Pterygota</taxon>
        <taxon>Neoptera</taxon>
        <taxon>Endopterygota</taxon>
        <taxon>Diptera</taxon>
        <taxon>Brachycera</taxon>
        <taxon>Muscomorpha</taxon>
        <taxon>Tephritoidea</taxon>
        <taxon>Tephritidae</taxon>
        <taxon>Ceratitis</taxon>
        <taxon>Ceratitis</taxon>
    </lineage>
</organism>
<keyword evidence="12" id="KW-0735">Signal-anchor</keyword>
<dbReference type="GO" id="GO:0030145">
    <property type="term" value="F:manganese ion binding"/>
    <property type="evidence" value="ECO:0007669"/>
    <property type="project" value="UniProtKB-ARBA"/>
</dbReference>
<dbReference type="GO" id="GO:0016263">
    <property type="term" value="F:glycoprotein-N-acetylgalactosamine 3-beta-galactosyltransferase activity"/>
    <property type="evidence" value="ECO:0007669"/>
    <property type="project" value="UniProtKB-EC"/>
</dbReference>
<dbReference type="PANTHER" id="PTHR23033:SF14">
    <property type="entry name" value="GLYCOPROTEIN-N-ACETYLGALACTOSAMINE 3-BETA-GALACTOSYLTRANSFERASE 1-RELATED"/>
    <property type="match status" value="1"/>
</dbReference>
<evidence type="ECO:0000256" key="15">
    <source>
        <dbReference type="ARBA" id="ARBA00023157"/>
    </source>
</evidence>
<evidence type="ECO:0000256" key="16">
    <source>
        <dbReference type="ARBA" id="ARBA00023180"/>
    </source>
</evidence>
<gene>
    <name evidence="25" type="ORF">CCAP1982_LOCUS4623</name>
</gene>
<evidence type="ECO:0000256" key="22">
    <source>
        <dbReference type="ARBA" id="ARBA00059245"/>
    </source>
</evidence>
<evidence type="ECO:0000256" key="23">
    <source>
        <dbReference type="SAM" id="Phobius"/>
    </source>
</evidence>
<evidence type="ECO:0000256" key="3">
    <source>
        <dbReference type="ARBA" id="ARBA00004922"/>
    </source>
</evidence>
<keyword evidence="8" id="KW-0808">Transferase</keyword>
<dbReference type="Pfam" id="PF02434">
    <property type="entry name" value="Fringe"/>
    <property type="match status" value="1"/>
</dbReference>
<keyword evidence="17" id="KW-0464">Manganese</keyword>
<keyword evidence="13 23" id="KW-1133">Transmembrane helix</keyword>
<evidence type="ECO:0000256" key="20">
    <source>
        <dbReference type="ARBA" id="ARBA00042009"/>
    </source>
</evidence>
<evidence type="ECO:0000256" key="17">
    <source>
        <dbReference type="ARBA" id="ARBA00023211"/>
    </source>
</evidence>
<comment type="caution">
    <text evidence="25">The sequence shown here is derived from an EMBL/GenBank/DDBJ whole genome shotgun (WGS) entry which is preliminary data.</text>
</comment>
<evidence type="ECO:0000256" key="18">
    <source>
        <dbReference type="ARBA" id="ARBA00040898"/>
    </source>
</evidence>
<evidence type="ECO:0000256" key="5">
    <source>
        <dbReference type="ARBA" id="ARBA00011748"/>
    </source>
</evidence>
<evidence type="ECO:0000256" key="6">
    <source>
        <dbReference type="ARBA" id="ARBA00012557"/>
    </source>
</evidence>
<dbReference type="InterPro" id="IPR003378">
    <property type="entry name" value="Fringe-like_glycosylTrfase"/>
</dbReference>
<keyword evidence="7" id="KW-0328">Glycosyltransferase</keyword>
<dbReference type="AlphaFoldDB" id="A0A811UAR0"/>
<proteinExistence type="inferred from homology"/>
<keyword evidence="15" id="KW-1015">Disulfide bond</keyword>
<dbReference type="EC" id="2.4.1.122" evidence="6"/>
<reference evidence="25" key="1">
    <citation type="submission" date="2020-11" db="EMBL/GenBank/DDBJ databases">
        <authorList>
            <person name="Whitehead M."/>
        </authorList>
    </citation>
    <scope>NUCLEOTIDE SEQUENCE</scope>
    <source>
        <strain evidence="25">EGII</strain>
    </source>
</reference>
<dbReference type="Gene3D" id="3.90.550.50">
    <property type="match status" value="1"/>
</dbReference>
<evidence type="ECO:0000256" key="13">
    <source>
        <dbReference type="ARBA" id="ARBA00022989"/>
    </source>
</evidence>
<comment type="cofactor">
    <cofactor evidence="1">
        <name>Mn(2+)</name>
        <dbReference type="ChEBI" id="CHEBI:29035"/>
    </cofactor>
</comment>
<comment type="similarity">
    <text evidence="4">Belongs to the glycosyltransferase 31 family. Beta3-Gal-T subfamily.</text>
</comment>
<dbReference type="Proteomes" id="UP000606786">
    <property type="component" value="Unassembled WGS sequence"/>
</dbReference>
<keyword evidence="16" id="KW-0325">Glycoprotein</keyword>
<dbReference type="UniPathway" id="UPA00378"/>
<evidence type="ECO:0000256" key="21">
    <source>
        <dbReference type="ARBA" id="ARBA00043065"/>
    </source>
</evidence>
<accession>A0A811UAR0</accession>
<keyword evidence="10" id="KW-0479">Metal-binding</keyword>
<evidence type="ECO:0000256" key="8">
    <source>
        <dbReference type="ARBA" id="ARBA00022679"/>
    </source>
</evidence>